<dbReference type="GO" id="GO:0004222">
    <property type="term" value="F:metalloendopeptidase activity"/>
    <property type="evidence" value="ECO:0007669"/>
    <property type="project" value="TreeGrafter"/>
</dbReference>
<reference evidence="4 5" key="1">
    <citation type="journal article" date="2012" name="Eukaryot. Cell">
        <title>Draft genome sequence of CBS 2479, the standard type strain of Trichosporon asahii.</title>
        <authorList>
            <person name="Yang R.Y."/>
            <person name="Li H.T."/>
            <person name="Zhu H."/>
            <person name="Zhou G.P."/>
            <person name="Wang M."/>
            <person name="Wang L."/>
        </authorList>
    </citation>
    <scope>NUCLEOTIDE SEQUENCE [LARGE SCALE GENOMIC DNA]</scope>
    <source>
        <strain evidence="5">ATCC 90039 / CBS 2479 / JCM 2466 / KCTC 7840 / NCYC 2677 / UAMH 7654</strain>
    </source>
</reference>
<organism evidence="4 5">
    <name type="scientific">Trichosporon asahii var. asahii (strain ATCC 90039 / CBS 2479 / JCM 2466 / KCTC 7840 / NBRC 103889/ NCYC 2677 / UAMH 7654)</name>
    <name type="common">Yeast</name>
    <dbReference type="NCBI Taxonomy" id="1186058"/>
    <lineage>
        <taxon>Eukaryota</taxon>
        <taxon>Fungi</taxon>
        <taxon>Dikarya</taxon>
        <taxon>Basidiomycota</taxon>
        <taxon>Agaricomycotina</taxon>
        <taxon>Tremellomycetes</taxon>
        <taxon>Trichosporonales</taxon>
        <taxon>Trichosporonaceae</taxon>
        <taxon>Trichosporon</taxon>
    </lineage>
</organism>
<feature type="region of interest" description="Disordered" evidence="1">
    <location>
        <begin position="755"/>
        <end position="809"/>
    </location>
</feature>
<dbReference type="EMBL" id="ALBS01000201">
    <property type="protein sequence ID" value="EJT48568.1"/>
    <property type="molecule type" value="Genomic_DNA"/>
</dbReference>
<dbReference type="SUPFAM" id="SSF55486">
    <property type="entry name" value="Metalloproteases ('zincins'), catalytic domain"/>
    <property type="match status" value="1"/>
</dbReference>
<feature type="signal peptide" evidence="3">
    <location>
        <begin position="1"/>
        <end position="32"/>
    </location>
</feature>
<evidence type="ECO:0000256" key="3">
    <source>
        <dbReference type="SAM" id="SignalP"/>
    </source>
</evidence>
<dbReference type="VEuPathDB" id="FungiDB:A1Q1_02417"/>
<comment type="caution">
    <text evidence="4">The sequence shown here is derived from an EMBL/GenBank/DDBJ whole genome shotgun (WGS) entry which is preliminary data.</text>
</comment>
<dbReference type="AlphaFoldDB" id="J5QQI5"/>
<dbReference type="InterPro" id="IPR051489">
    <property type="entry name" value="ADAM_Metalloproteinase"/>
</dbReference>
<dbReference type="OrthoDB" id="5951731at2759"/>
<dbReference type="Gene3D" id="3.40.390.10">
    <property type="entry name" value="Collagenase (Catalytic Domain)"/>
    <property type="match status" value="1"/>
</dbReference>
<dbReference type="HOGENOM" id="CLU_012383_2_0_1"/>
<feature type="transmembrane region" description="Helical" evidence="2">
    <location>
        <begin position="642"/>
        <end position="662"/>
    </location>
</feature>
<dbReference type="GO" id="GO:0006509">
    <property type="term" value="P:membrane protein ectodomain proteolysis"/>
    <property type="evidence" value="ECO:0007669"/>
    <property type="project" value="TreeGrafter"/>
</dbReference>
<keyword evidence="2" id="KW-0472">Membrane</keyword>
<evidence type="ECO:0000256" key="2">
    <source>
        <dbReference type="SAM" id="Phobius"/>
    </source>
</evidence>
<dbReference type="GeneID" id="25985931"/>
<accession>J5QQI5</accession>
<evidence type="ECO:0000313" key="5">
    <source>
        <dbReference type="Proteomes" id="UP000002748"/>
    </source>
</evidence>
<dbReference type="RefSeq" id="XP_014179154.1">
    <property type="nucleotide sequence ID" value="XM_014323679.1"/>
</dbReference>
<evidence type="ECO:0000256" key="1">
    <source>
        <dbReference type="SAM" id="MobiDB-lite"/>
    </source>
</evidence>
<proteinExistence type="predicted"/>
<dbReference type="InterPro" id="IPR024079">
    <property type="entry name" value="MetalloPept_cat_dom_sf"/>
</dbReference>
<keyword evidence="2" id="KW-1133">Transmembrane helix</keyword>
<keyword evidence="3" id="KW-0732">Signal</keyword>
<dbReference type="KEGG" id="tasa:A1Q1_02417"/>
<dbReference type="PANTHER" id="PTHR45702:SF2">
    <property type="entry name" value="KUZBANIAN, ISOFORM A"/>
    <property type="match status" value="1"/>
</dbReference>
<dbReference type="Proteomes" id="UP000002748">
    <property type="component" value="Unassembled WGS sequence"/>
</dbReference>
<dbReference type="GO" id="GO:0005886">
    <property type="term" value="C:plasma membrane"/>
    <property type="evidence" value="ECO:0007669"/>
    <property type="project" value="TreeGrafter"/>
</dbReference>
<keyword evidence="2" id="KW-0812">Transmembrane</keyword>
<name>J5QQI5_TRIAS</name>
<dbReference type="PANTHER" id="PTHR45702">
    <property type="entry name" value="ADAM10/ADAM17 METALLOPEPTIDASE FAMILY MEMBER"/>
    <property type="match status" value="1"/>
</dbReference>
<gene>
    <name evidence="4" type="ORF">A1Q1_02417</name>
</gene>
<protein>
    <submittedName>
        <fullName evidence="4">Uncharacterized protein</fullName>
    </submittedName>
</protein>
<feature type="chain" id="PRO_5003784776" evidence="3">
    <location>
        <begin position="33"/>
        <end position="809"/>
    </location>
</feature>
<evidence type="ECO:0000313" key="4">
    <source>
        <dbReference type="EMBL" id="EJT48568.1"/>
    </source>
</evidence>
<sequence>MRSSSSPLWAVAKLFTLLVAACALLLSSGVSARSTRPPPVKRVHHPAGSSINILPRTVANGLNARWGIAPRSNTLRHDDTLMLTLSVPSLFQRNVSLILRPNLDMFHPQAKFTVQGEEDTPLRAEDWRLYHGDVIRPSYAQRAWAEVNAGLEPNPRMIVGDAAVMVHEYDEHNVQWEGSFQFYRRTYHVLTRQNYMLSKHELDADLEPVEFGNDMVIWTDNDIDGDWMNEDLMEPTYEELIRRGDMGGAGSNENYAKYIGSTKGCPETQNLVYAGVALHSSYIQQTNGTNSAKSKVLNDFNQISALFKKNLKISIGLTEMYNAGSDTSGWQSECSDKILLEDRLSMFSQWMGENRADDPTGFWHMMSCTDSTCGSSATTVKGCCPYTTTECNADGRFIMNPESNGTQTEFSKCTVGNICHWIETNVTTTADKFQDNIWGGLFVEPPGPQKIISEKSCGNGIVEDGEQCDPGIGNSTCCTSGELGGVDMADPQNASTPPEPSATRIVTSVAKTTVSSSLRAPSVARLSARSVTPRRSALVTVASARRTRGRRTAQSAAMVSRAPVVAARPLTQSMNMTEACGQRNDQSCKVWCKSGPNQCNGGTTPLLDGSPCGYGGKCYGGSCKKGTWQQQLSAMYRENLQYSVPITVVVGLLILAILWSLLRCMFRCCGAGSHKNKRKPYETRGPAPPMVIASNNDLSGPEYSAGNPLLAAPASGHSRNVSGASDQNVPMQELNSYNNYNNYNRGYDNYAPAGYNDPYQHEPNLYYQGPPGTQTPDADPYAKGPVENRYQDGDWIDQRPPNNARRNDF</sequence>